<gene>
    <name evidence="5" type="ORF">BDV29DRAFT_194059</name>
</gene>
<evidence type="ECO:0000256" key="1">
    <source>
        <dbReference type="ARBA" id="ARBA00022448"/>
    </source>
</evidence>
<dbReference type="GO" id="GO:0006826">
    <property type="term" value="P:iron ion transport"/>
    <property type="evidence" value="ECO:0007669"/>
    <property type="project" value="TreeGrafter"/>
</dbReference>
<dbReference type="Proteomes" id="UP000326565">
    <property type="component" value="Unassembled WGS sequence"/>
</dbReference>
<evidence type="ECO:0000256" key="3">
    <source>
        <dbReference type="SAM" id="MobiDB-lite"/>
    </source>
</evidence>
<dbReference type="Pfam" id="PF08030">
    <property type="entry name" value="NAD_binding_6"/>
    <property type="match status" value="1"/>
</dbReference>
<sequence>MASTIHERNKTEEEQSKDEDPPVKLRVTLPRGWAPRPGQTVYLYAKTVQPWSFVQGHPLSVVWWDETNNNGHTRRPLEEGVLRDLSIFGEVPGVANTIPPETSGAGPFTFWLLVQPQWGLTKDISAYVSSTNLKAVIDGPYGGHHRVGRYGHVVMFAQGIGIAAQIPYMRDFFYGSLQGRLPVRRISLIWETREKNLAIVQPWMTHLLREDHDNHYRTLMLNIQLYVVDKQGDLRYGRRVRSFAGPMNSKAIMLEELKLRRGKILVTGKCKYHKKQHELTGHLLVQLFEIKNGTTAGTNNVDEVLERVASINKELRRLNIVNNLSPELGIIEADVFLYAWDRNLDQHLKDFCRLRHYPIGWARLPPETDCGYWPYENSYWEQCDWITPSLLLSFIWQLRKARVQLEIVEDQELILLEFECVFNRKLDQLHMAHRNGGTGIGFLRAEDILQFYSALGDFLAAEDEEGYEGCRQNLRKECALYGYSNQWVPGTYLQEVCTAMYPW</sequence>
<feature type="compositionally biased region" description="Basic and acidic residues" evidence="3">
    <location>
        <begin position="1"/>
        <end position="23"/>
    </location>
</feature>
<dbReference type="AlphaFoldDB" id="A0A5N5WTQ5"/>
<feature type="domain" description="Ferric reductase NAD binding" evidence="4">
    <location>
        <begin position="150"/>
        <end position="227"/>
    </location>
</feature>
<dbReference type="GO" id="GO:0000293">
    <property type="term" value="F:ferric-chelate reductase activity"/>
    <property type="evidence" value="ECO:0007669"/>
    <property type="project" value="TreeGrafter"/>
</dbReference>
<keyword evidence="6" id="KW-1185">Reference proteome</keyword>
<evidence type="ECO:0000313" key="6">
    <source>
        <dbReference type="Proteomes" id="UP000326565"/>
    </source>
</evidence>
<accession>A0A5N5WTQ5</accession>
<dbReference type="PANTHER" id="PTHR32361:SF26">
    <property type="entry name" value="FAD-BINDING 8 DOMAIN-CONTAINING PROTEIN-RELATED"/>
    <property type="match status" value="1"/>
</dbReference>
<reference evidence="5 6" key="1">
    <citation type="submission" date="2019-04" db="EMBL/GenBank/DDBJ databases">
        <title>Friends and foes A comparative genomics study of 23 Aspergillus species from section Flavi.</title>
        <authorList>
            <consortium name="DOE Joint Genome Institute"/>
            <person name="Kjaerbolling I."/>
            <person name="Vesth T."/>
            <person name="Frisvad J.C."/>
            <person name="Nybo J.L."/>
            <person name="Theobald S."/>
            <person name="Kildgaard S."/>
            <person name="Isbrandt T."/>
            <person name="Kuo A."/>
            <person name="Sato A."/>
            <person name="Lyhne E.K."/>
            <person name="Kogle M.E."/>
            <person name="Wiebenga A."/>
            <person name="Kun R.S."/>
            <person name="Lubbers R.J."/>
            <person name="Makela M.R."/>
            <person name="Barry K."/>
            <person name="Chovatia M."/>
            <person name="Clum A."/>
            <person name="Daum C."/>
            <person name="Haridas S."/>
            <person name="He G."/>
            <person name="LaButti K."/>
            <person name="Lipzen A."/>
            <person name="Mondo S."/>
            <person name="Riley R."/>
            <person name="Salamov A."/>
            <person name="Simmons B.A."/>
            <person name="Magnuson J.K."/>
            <person name="Henrissat B."/>
            <person name="Mortensen U.H."/>
            <person name="Larsen T.O."/>
            <person name="Devries R.P."/>
            <person name="Grigoriev I.V."/>
            <person name="Machida M."/>
            <person name="Baker S.E."/>
            <person name="Andersen M.R."/>
        </authorList>
    </citation>
    <scope>NUCLEOTIDE SEQUENCE [LARGE SCALE GENOMIC DNA]</scope>
    <source>
        <strain evidence="5 6">CBS 151.66</strain>
    </source>
</reference>
<name>A0A5N5WTQ5_9EURO</name>
<dbReference type="CDD" id="cd06186">
    <property type="entry name" value="NOX_Duox_like_FAD_NADP"/>
    <property type="match status" value="1"/>
</dbReference>
<dbReference type="SUPFAM" id="SSF52343">
    <property type="entry name" value="Ferredoxin reductase-like, C-terminal NADP-linked domain"/>
    <property type="match status" value="1"/>
</dbReference>
<evidence type="ECO:0000259" key="4">
    <source>
        <dbReference type="Pfam" id="PF08030"/>
    </source>
</evidence>
<protein>
    <recommendedName>
        <fullName evidence="4">Ferric reductase NAD binding domain-containing protein</fullName>
    </recommendedName>
</protein>
<dbReference type="GO" id="GO:0015677">
    <property type="term" value="P:copper ion import"/>
    <property type="evidence" value="ECO:0007669"/>
    <property type="project" value="TreeGrafter"/>
</dbReference>
<dbReference type="EMBL" id="ML732301">
    <property type="protein sequence ID" value="KAB8070482.1"/>
    <property type="molecule type" value="Genomic_DNA"/>
</dbReference>
<dbReference type="GO" id="GO:0006879">
    <property type="term" value="P:intracellular iron ion homeostasis"/>
    <property type="evidence" value="ECO:0007669"/>
    <property type="project" value="TreeGrafter"/>
</dbReference>
<dbReference type="InterPro" id="IPR039261">
    <property type="entry name" value="FNR_nucleotide-bd"/>
</dbReference>
<dbReference type="InterPro" id="IPR051410">
    <property type="entry name" value="Ferric/Cupric_Reductase"/>
</dbReference>
<dbReference type="PANTHER" id="PTHR32361">
    <property type="entry name" value="FERRIC/CUPRIC REDUCTASE TRANSMEMBRANE COMPONENT"/>
    <property type="match status" value="1"/>
</dbReference>
<proteinExistence type="predicted"/>
<organism evidence="5 6">
    <name type="scientific">Aspergillus leporis</name>
    <dbReference type="NCBI Taxonomy" id="41062"/>
    <lineage>
        <taxon>Eukaryota</taxon>
        <taxon>Fungi</taxon>
        <taxon>Dikarya</taxon>
        <taxon>Ascomycota</taxon>
        <taxon>Pezizomycotina</taxon>
        <taxon>Eurotiomycetes</taxon>
        <taxon>Eurotiomycetidae</taxon>
        <taxon>Eurotiales</taxon>
        <taxon>Aspergillaceae</taxon>
        <taxon>Aspergillus</taxon>
        <taxon>Aspergillus subgen. Circumdati</taxon>
    </lineage>
</organism>
<feature type="region of interest" description="Disordered" evidence="3">
    <location>
        <begin position="1"/>
        <end position="24"/>
    </location>
</feature>
<evidence type="ECO:0000313" key="5">
    <source>
        <dbReference type="EMBL" id="KAB8070482.1"/>
    </source>
</evidence>
<dbReference type="GO" id="GO:0005886">
    <property type="term" value="C:plasma membrane"/>
    <property type="evidence" value="ECO:0007669"/>
    <property type="project" value="TreeGrafter"/>
</dbReference>
<evidence type="ECO:0000256" key="2">
    <source>
        <dbReference type="ARBA" id="ARBA00023002"/>
    </source>
</evidence>
<dbReference type="OrthoDB" id="4494341at2759"/>
<dbReference type="Gene3D" id="3.40.50.80">
    <property type="entry name" value="Nucleotide-binding domain of ferredoxin-NADP reductase (FNR) module"/>
    <property type="match status" value="1"/>
</dbReference>
<keyword evidence="1" id="KW-0813">Transport</keyword>
<keyword evidence="2" id="KW-0560">Oxidoreductase</keyword>
<dbReference type="InterPro" id="IPR013121">
    <property type="entry name" value="Fe_red_NAD-bd_6"/>
</dbReference>